<keyword evidence="3" id="KW-1185">Reference proteome</keyword>
<dbReference type="EMBL" id="JACAZE010000020">
    <property type="protein sequence ID" value="KAF7293866.1"/>
    <property type="molecule type" value="Genomic_DNA"/>
</dbReference>
<feature type="compositionally biased region" description="Pro residues" evidence="1">
    <location>
        <begin position="22"/>
        <end position="34"/>
    </location>
</feature>
<reference evidence="2" key="1">
    <citation type="submission" date="2020-05" db="EMBL/GenBank/DDBJ databases">
        <title>Mycena genomes resolve the evolution of fungal bioluminescence.</title>
        <authorList>
            <person name="Tsai I.J."/>
        </authorList>
    </citation>
    <scope>NUCLEOTIDE SEQUENCE</scope>
    <source>
        <strain evidence="2">110903Hualien_Pintung</strain>
    </source>
</reference>
<accession>A0A8H6VVX6</accession>
<evidence type="ECO:0000313" key="3">
    <source>
        <dbReference type="Proteomes" id="UP000613580"/>
    </source>
</evidence>
<dbReference type="Proteomes" id="UP000613580">
    <property type="component" value="Unassembled WGS sequence"/>
</dbReference>
<feature type="region of interest" description="Disordered" evidence="1">
    <location>
        <begin position="1"/>
        <end position="35"/>
    </location>
</feature>
<dbReference type="OrthoDB" id="5570013at2759"/>
<evidence type="ECO:0000313" key="2">
    <source>
        <dbReference type="EMBL" id="KAF7293866.1"/>
    </source>
</evidence>
<name>A0A8H6VVX6_MYCCL</name>
<comment type="caution">
    <text evidence="2">The sequence shown here is derived from an EMBL/GenBank/DDBJ whole genome shotgun (WGS) entry which is preliminary data.</text>
</comment>
<organism evidence="2 3">
    <name type="scientific">Mycena chlorophos</name>
    <name type="common">Agaric fungus</name>
    <name type="synonym">Agaricus chlorophos</name>
    <dbReference type="NCBI Taxonomy" id="658473"/>
    <lineage>
        <taxon>Eukaryota</taxon>
        <taxon>Fungi</taxon>
        <taxon>Dikarya</taxon>
        <taxon>Basidiomycota</taxon>
        <taxon>Agaricomycotina</taxon>
        <taxon>Agaricomycetes</taxon>
        <taxon>Agaricomycetidae</taxon>
        <taxon>Agaricales</taxon>
        <taxon>Marasmiineae</taxon>
        <taxon>Mycenaceae</taxon>
        <taxon>Mycena</taxon>
    </lineage>
</organism>
<sequence length="392" mass="42718">MPNPVDSEPRQTGPIALAPDAEPLPSPTSTPAPTPLRRFQAFQRRVAYSALVALVIVSLVLVERPPHLGRGDDELARDERLDRYWTPTNAGVQHCAEWTWQDDGTATAAFALPAVDFDLLFLLSRAPVHGRVHVVQDKDARAPFTVNVSASHEDPDKVAQLKACQVHHEEHDEQGVLFWSPSAGNAEYDSDVWVDITLSVPIIRAGPDREEYGDLSTQLPRFEHAVGDVMSGSIFRTARLRTRDADIDVASIAAETALIESMGGAIRGLFLSGALDIRTSNAVIDVSAMLVGWKWLNETRADLWTSNAALDAQIALVSDFPDKHLNARLHTSNAALTLRARLMTDSNNSTLRIDAETTNAPASASLPPTAGFEGRCELQKRGSEIECRPGCL</sequence>
<dbReference type="AlphaFoldDB" id="A0A8H6VVX6"/>
<gene>
    <name evidence="2" type="ORF">HMN09_01182700</name>
</gene>
<protein>
    <submittedName>
        <fullName evidence="2">Uncharacterized protein</fullName>
    </submittedName>
</protein>
<evidence type="ECO:0000256" key="1">
    <source>
        <dbReference type="SAM" id="MobiDB-lite"/>
    </source>
</evidence>
<proteinExistence type="predicted"/>